<dbReference type="PANTHER" id="PTHR43196">
    <property type="entry name" value="SULFATE ADENYLYLTRANSFERASE SUBUNIT 2"/>
    <property type="match status" value="1"/>
</dbReference>
<protein>
    <submittedName>
        <fullName evidence="2">Phosphoadenosine phosphosulfate reductase family protein</fullName>
    </submittedName>
</protein>
<evidence type="ECO:0000313" key="2">
    <source>
        <dbReference type="EMBL" id="QLC48889.1"/>
    </source>
</evidence>
<dbReference type="NCBIfam" id="NF010368">
    <property type="entry name" value="PRK13795.1-3"/>
    <property type="match status" value="1"/>
</dbReference>
<dbReference type="InterPro" id="IPR017900">
    <property type="entry name" value="4Fe4S_Fe_S_CS"/>
</dbReference>
<dbReference type="InterPro" id="IPR002478">
    <property type="entry name" value="PUA"/>
</dbReference>
<dbReference type="PROSITE" id="PS00198">
    <property type="entry name" value="4FE4S_FER_1"/>
    <property type="match status" value="1"/>
</dbReference>
<dbReference type="GO" id="GO:0016491">
    <property type="term" value="F:oxidoreductase activity"/>
    <property type="evidence" value="ECO:0007669"/>
    <property type="project" value="UniProtKB-ARBA"/>
</dbReference>
<feature type="domain" description="4Fe-4S ferredoxin-type" evidence="1">
    <location>
        <begin position="609"/>
        <end position="635"/>
    </location>
</feature>
<evidence type="ECO:0000259" key="1">
    <source>
        <dbReference type="PROSITE" id="PS51379"/>
    </source>
</evidence>
<dbReference type="SUPFAM" id="SSF88697">
    <property type="entry name" value="PUA domain-like"/>
    <property type="match status" value="1"/>
</dbReference>
<proteinExistence type="predicted"/>
<organism evidence="2 3">
    <name type="scientific">Methanolobus zinderi</name>
    <dbReference type="NCBI Taxonomy" id="536044"/>
    <lineage>
        <taxon>Archaea</taxon>
        <taxon>Methanobacteriati</taxon>
        <taxon>Methanobacteriota</taxon>
        <taxon>Stenosarchaea group</taxon>
        <taxon>Methanomicrobia</taxon>
        <taxon>Methanosarcinales</taxon>
        <taxon>Methanosarcinaceae</taxon>
        <taxon>Methanolobus</taxon>
    </lineage>
</organism>
<reference evidence="2 3" key="1">
    <citation type="submission" date="2020-06" db="EMBL/GenBank/DDBJ databases">
        <title>Methanolobus halotolerans sp. nov., isolated from a saline lake Tus in Siberia.</title>
        <authorList>
            <person name="Shen Y."/>
            <person name="Chen S.-C."/>
            <person name="Lai M.-C."/>
            <person name="Huang H.-H."/>
            <person name="Chiu H.-H."/>
            <person name="Tang S.-L."/>
            <person name="Rogozin D.Y."/>
            <person name="Degermendzhy A.G."/>
        </authorList>
    </citation>
    <scope>NUCLEOTIDE SEQUENCE [LARGE SCALE GENOMIC DNA]</scope>
    <source>
        <strain evidence="2 3">DSM 21339</strain>
    </source>
</reference>
<dbReference type="KEGG" id="mzi:HWN40_00670"/>
<dbReference type="InterPro" id="IPR014729">
    <property type="entry name" value="Rossmann-like_a/b/a_fold"/>
</dbReference>
<dbReference type="PROSITE" id="PS51379">
    <property type="entry name" value="4FE4S_FER_2"/>
    <property type="match status" value="1"/>
</dbReference>
<dbReference type="InterPro" id="IPR004521">
    <property type="entry name" value="Uncharacterised_CHP00451"/>
</dbReference>
<dbReference type="Pfam" id="PF01507">
    <property type="entry name" value="PAPS_reduct"/>
    <property type="match status" value="1"/>
</dbReference>
<dbReference type="InterPro" id="IPR036974">
    <property type="entry name" value="PUA_sf"/>
</dbReference>
<dbReference type="EMBL" id="CP058215">
    <property type="protein sequence ID" value="QLC48889.1"/>
    <property type="molecule type" value="Genomic_DNA"/>
</dbReference>
<dbReference type="SUPFAM" id="SSF54862">
    <property type="entry name" value="4Fe-4S ferredoxins"/>
    <property type="match status" value="1"/>
</dbReference>
<dbReference type="PANTHER" id="PTHR43196:SF2">
    <property type="entry name" value="PHOSPHOADENOSINE PHOSPHOSULFATE REDUCTASE"/>
    <property type="match status" value="1"/>
</dbReference>
<dbReference type="RefSeq" id="WP_176963952.1">
    <property type="nucleotide sequence ID" value="NZ_CP058215.1"/>
</dbReference>
<dbReference type="InterPro" id="IPR017896">
    <property type="entry name" value="4Fe4S_Fe-S-bd"/>
</dbReference>
<dbReference type="CDD" id="cd21149">
    <property type="entry name" value="PUA_archaeosine_TGT"/>
    <property type="match status" value="1"/>
</dbReference>
<dbReference type="CDD" id="cd23947">
    <property type="entry name" value="PAPS_reductase-like_YbdN"/>
    <property type="match status" value="1"/>
</dbReference>
<dbReference type="OrthoDB" id="5817at2157"/>
<dbReference type="InterPro" id="IPR050128">
    <property type="entry name" value="Sulfate_adenylyltrnsfr_sub2"/>
</dbReference>
<sequence length="635" mass="70907">MSKPLYLGELLLYWCPSCNVPVLGKECSCGESTKHVTITPPGDIRPAFQYEIDLINSVARKQFNSPLINDDRVVVLNKSPYDDRMDEIIVDGEVLGNIRFEIERLRWTLLLRINGARRIFDGNDRNTLKSWVVIDPGAEKFILGGASVLAPGVSDADPDIAEWDEVVVLNDDGEVLAAGRARMDGSRMLERGKGVAVKVRFKEIPADIMVPEGGQTWDMAVEANEKYIRDFVERSHKFINNVSSSIDRPVTVSYSGGKDSLAVLHLVSECLDDYELLFADTGIEFPETVQNALDVAEYYDKPLRSISAGEAFWNSVDNFGPPSVEVRWCCKVCKLGPITQIIDDNYENGCLTFIGQRKYESDTRAKSESVWKNPWVGNQVAAAPIQNWTAMHVWLYIFKHDLPYNPLYEEGFDRIGCWLCPSSSLADLVRLKETHPEMEKRLNDCLLSYAERMGLSEEWVRHGFWRWKKLPPQLREIAKKKGINLVPKSSDSGKLNFSVTSGYRPCKQGGISAEGSFDTAIDLEKLENTGMLKAVGKPAYMEGVISLLQGEENRAQVFASGTVTARSDTDKKARSLMRKVEFSIRRALLCSGCGVCIGKCSDNGIRLKKGVAVIGNKCTHCGRCIEVCPVIKFNS</sequence>
<dbReference type="Pfam" id="PF01472">
    <property type="entry name" value="PUA"/>
    <property type="match status" value="1"/>
</dbReference>
<keyword evidence="3" id="KW-1185">Reference proteome</keyword>
<dbReference type="AlphaFoldDB" id="A0A7D5IAH4"/>
<dbReference type="Proteomes" id="UP000509594">
    <property type="component" value="Chromosome"/>
</dbReference>
<dbReference type="InterPro" id="IPR015947">
    <property type="entry name" value="PUA-like_sf"/>
</dbReference>
<dbReference type="Gene3D" id="2.30.130.10">
    <property type="entry name" value="PUA domain"/>
    <property type="match status" value="1"/>
</dbReference>
<dbReference type="NCBIfam" id="NF010367">
    <property type="entry name" value="PRK13795.1-2"/>
    <property type="match status" value="1"/>
</dbReference>
<dbReference type="SMART" id="SM00359">
    <property type="entry name" value="PUA"/>
    <property type="match status" value="1"/>
</dbReference>
<dbReference type="NCBIfam" id="TIGR00451">
    <property type="entry name" value="unchar_dom_2"/>
    <property type="match status" value="1"/>
</dbReference>
<name>A0A7D5IAH4_9EURY</name>
<dbReference type="PROSITE" id="PS50890">
    <property type="entry name" value="PUA"/>
    <property type="match status" value="1"/>
</dbReference>
<dbReference type="InterPro" id="IPR002500">
    <property type="entry name" value="PAPS_reduct_dom"/>
</dbReference>
<dbReference type="Gene3D" id="3.30.70.20">
    <property type="match status" value="1"/>
</dbReference>
<evidence type="ECO:0000313" key="3">
    <source>
        <dbReference type="Proteomes" id="UP000509594"/>
    </source>
</evidence>
<dbReference type="GeneID" id="55820143"/>
<dbReference type="SUPFAM" id="SSF52402">
    <property type="entry name" value="Adenine nucleotide alpha hydrolases-like"/>
    <property type="match status" value="1"/>
</dbReference>
<dbReference type="GO" id="GO:0003723">
    <property type="term" value="F:RNA binding"/>
    <property type="evidence" value="ECO:0007669"/>
    <property type="project" value="InterPro"/>
</dbReference>
<dbReference type="Gene3D" id="3.40.50.620">
    <property type="entry name" value="HUPs"/>
    <property type="match status" value="1"/>
</dbReference>
<gene>
    <name evidence="2" type="ORF">HWN40_00670</name>
</gene>
<accession>A0A7D5IAH4</accession>